<dbReference type="EMBL" id="FNCS01000001">
    <property type="protein sequence ID" value="SDG12999.1"/>
    <property type="molecule type" value="Genomic_DNA"/>
</dbReference>
<sequence>MTEKRFSRRSFLAGTSLLLMAGVSGCSGLIGGSDIATRRTSGSAPAVPAGTDPEDSVIGLREHPRIIASYGGVYEHRATELMLARMVSKLLAAAGQPSTQFTITILDSSEVNAFALPGGFIYVTRGILALASDMSELAAVIAHEIAHVTLRHARERSARVRQTEIVDRVITTVLGGVIDANANAERSAQNLAAFSQNQELEADREGIKIAARAGYDPHAAARFLTAMGRFAQFVRASETGEDFLSSHPSTPDRIQRAINEARNYGQPGQGVTDRQGYLSAINGIDFGDSTRQGAIVGQRYISPEHRLTFAVPAGYALQMSNTAVVAVAGDGAALRFDSASLSQGTQLVDYLRSGWIAGLQPESITTRTVNGIETASGMAQTDQWYFHVSVARIDGNVFRFIFAGKENSTAFAEAAAETLTSLRRTQQTDLAAIRTIKLGLANATAGQTSDQLAQQMGQLNRGRELFFVLNNLLPGDPVEAGMPYKIVRVQ</sequence>
<keyword evidence="9" id="KW-1185">Reference proteome</keyword>
<evidence type="ECO:0000256" key="5">
    <source>
        <dbReference type="ARBA" id="ARBA00022833"/>
    </source>
</evidence>
<dbReference type="InterPro" id="IPR051156">
    <property type="entry name" value="Mito/Outer_Membr_Metalloprot"/>
</dbReference>
<evidence type="ECO:0000256" key="6">
    <source>
        <dbReference type="ARBA" id="ARBA00023049"/>
    </source>
</evidence>
<evidence type="ECO:0000313" key="8">
    <source>
        <dbReference type="EMBL" id="SDG12999.1"/>
    </source>
</evidence>
<keyword evidence="6" id="KW-0482">Metalloprotease</keyword>
<dbReference type="PROSITE" id="PS51257">
    <property type="entry name" value="PROKAR_LIPOPROTEIN"/>
    <property type="match status" value="1"/>
</dbReference>
<organism evidence="8 9">
    <name type="scientific">Pelagibacterium luteolum</name>
    <dbReference type="NCBI Taxonomy" id="440168"/>
    <lineage>
        <taxon>Bacteria</taxon>
        <taxon>Pseudomonadati</taxon>
        <taxon>Pseudomonadota</taxon>
        <taxon>Alphaproteobacteria</taxon>
        <taxon>Hyphomicrobiales</taxon>
        <taxon>Devosiaceae</taxon>
        <taxon>Pelagibacterium</taxon>
    </lineage>
</organism>
<dbReference type="GO" id="GO:0046872">
    <property type="term" value="F:metal ion binding"/>
    <property type="evidence" value="ECO:0007669"/>
    <property type="project" value="UniProtKB-KW"/>
</dbReference>
<dbReference type="GO" id="GO:0016020">
    <property type="term" value="C:membrane"/>
    <property type="evidence" value="ECO:0007669"/>
    <property type="project" value="TreeGrafter"/>
</dbReference>
<dbReference type="PANTHER" id="PTHR22726:SF1">
    <property type="entry name" value="METALLOENDOPEPTIDASE OMA1, MITOCHONDRIAL"/>
    <property type="match status" value="1"/>
</dbReference>
<evidence type="ECO:0000259" key="7">
    <source>
        <dbReference type="Pfam" id="PF01435"/>
    </source>
</evidence>
<feature type="domain" description="Peptidase M48" evidence="7">
    <location>
        <begin position="81"/>
        <end position="257"/>
    </location>
</feature>
<keyword evidence="4" id="KW-0378">Hydrolase</keyword>
<gene>
    <name evidence="8" type="ORF">SAMN04487974_10155</name>
</gene>
<dbReference type="CDD" id="cd07324">
    <property type="entry name" value="M48C_Oma1-like"/>
    <property type="match status" value="1"/>
</dbReference>
<keyword evidence="2 8" id="KW-0645">Protease</keyword>
<name>A0A1G7RS33_9HYPH</name>
<keyword evidence="3" id="KW-0479">Metal-binding</keyword>
<reference evidence="8 9" key="1">
    <citation type="submission" date="2016-10" db="EMBL/GenBank/DDBJ databases">
        <authorList>
            <person name="de Groot N.N."/>
        </authorList>
    </citation>
    <scope>NUCLEOTIDE SEQUENCE [LARGE SCALE GENOMIC DNA]</scope>
    <source>
        <strain evidence="8 9">CGMCC 1.10267</strain>
    </source>
</reference>
<protein>
    <submittedName>
        <fullName evidence="8">Putative Zn-dependent protease</fullName>
    </submittedName>
</protein>
<dbReference type="InterPro" id="IPR001915">
    <property type="entry name" value="Peptidase_M48"/>
</dbReference>
<dbReference type="GO" id="GO:0004222">
    <property type="term" value="F:metalloendopeptidase activity"/>
    <property type="evidence" value="ECO:0007669"/>
    <property type="project" value="InterPro"/>
</dbReference>
<dbReference type="PROSITE" id="PS51318">
    <property type="entry name" value="TAT"/>
    <property type="match status" value="1"/>
</dbReference>
<evidence type="ECO:0000256" key="3">
    <source>
        <dbReference type="ARBA" id="ARBA00022723"/>
    </source>
</evidence>
<dbReference type="InterPro" id="IPR006311">
    <property type="entry name" value="TAT_signal"/>
</dbReference>
<dbReference type="Pfam" id="PF01435">
    <property type="entry name" value="Peptidase_M48"/>
    <property type="match status" value="1"/>
</dbReference>
<evidence type="ECO:0000256" key="4">
    <source>
        <dbReference type="ARBA" id="ARBA00022801"/>
    </source>
</evidence>
<dbReference type="Gene3D" id="3.30.2010.10">
    <property type="entry name" value="Metalloproteases ('zincins'), catalytic domain"/>
    <property type="match status" value="1"/>
</dbReference>
<dbReference type="RefSeq" id="WP_090589456.1">
    <property type="nucleotide sequence ID" value="NZ_FNCS01000001.1"/>
</dbReference>
<comment type="cofactor">
    <cofactor evidence="1">
        <name>Zn(2+)</name>
        <dbReference type="ChEBI" id="CHEBI:29105"/>
    </cofactor>
</comment>
<dbReference type="STRING" id="440168.SAMN04487974_10155"/>
<evidence type="ECO:0000313" key="9">
    <source>
        <dbReference type="Proteomes" id="UP000199495"/>
    </source>
</evidence>
<accession>A0A1G7RS33</accession>
<evidence type="ECO:0000256" key="2">
    <source>
        <dbReference type="ARBA" id="ARBA00022670"/>
    </source>
</evidence>
<dbReference type="PANTHER" id="PTHR22726">
    <property type="entry name" value="METALLOENDOPEPTIDASE OMA1"/>
    <property type="match status" value="1"/>
</dbReference>
<keyword evidence="5" id="KW-0862">Zinc</keyword>
<dbReference type="OrthoDB" id="9810445at2"/>
<evidence type="ECO:0000256" key="1">
    <source>
        <dbReference type="ARBA" id="ARBA00001947"/>
    </source>
</evidence>
<dbReference type="AlphaFoldDB" id="A0A1G7RS33"/>
<dbReference type="Proteomes" id="UP000199495">
    <property type="component" value="Unassembled WGS sequence"/>
</dbReference>
<proteinExistence type="predicted"/>
<dbReference type="GO" id="GO:0051603">
    <property type="term" value="P:proteolysis involved in protein catabolic process"/>
    <property type="evidence" value="ECO:0007669"/>
    <property type="project" value="TreeGrafter"/>
</dbReference>